<proteinExistence type="predicted"/>
<protein>
    <submittedName>
        <fullName evidence="2">Uncharacterized protein</fullName>
    </submittedName>
</protein>
<evidence type="ECO:0000313" key="3">
    <source>
        <dbReference type="Proteomes" id="UP001149074"/>
    </source>
</evidence>
<comment type="caution">
    <text evidence="2">The sequence shown here is derived from an EMBL/GenBank/DDBJ whole genome shotgun (WGS) entry which is preliminary data.</text>
</comment>
<gene>
    <name evidence="2" type="ORF">N7532_001215</name>
</gene>
<dbReference type="RefSeq" id="XP_056478750.1">
    <property type="nucleotide sequence ID" value="XM_056613709.1"/>
</dbReference>
<feature type="compositionally biased region" description="Basic residues" evidence="1">
    <location>
        <begin position="19"/>
        <end position="28"/>
    </location>
</feature>
<feature type="compositionally biased region" description="Basic residues" evidence="1">
    <location>
        <begin position="35"/>
        <end position="53"/>
    </location>
</feature>
<name>A0A9W9G234_9EURO</name>
<keyword evidence="3" id="KW-1185">Reference proteome</keyword>
<dbReference type="GeneID" id="81352688"/>
<sequence>MDVAIVVPAAPPVRAVSARPRKSARRSRAKIDQIKKKRGKPVRHPVTPVKKKPAAPAPFVRPLMVLN</sequence>
<evidence type="ECO:0000256" key="1">
    <source>
        <dbReference type="SAM" id="MobiDB-lite"/>
    </source>
</evidence>
<dbReference type="Proteomes" id="UP001149074">
    <property type="component" value="Unassembled WGS sequence"/>
</dbReference>
<organism evidence="2 3">
    <name type="scientific">Penicillium argentinense</name>
    <dbReference type="NCBI Taxonomy" id="1131581"/>
    <lineage>
        <taxon>Eukaryota</taxon>
        <taxon>Fungi</taxon>
        <taxon>Dikarya</taxon>
        <taxon>Ascomycota</taxon>
        <taxon>Pezizomycotina</taxon>
        <taxon>Eurotiomycetes</taxon>
        <taxon>Eurotiomycetidae</taxon>
        <taxon>Eurotiales</taxon>
        <taxon>Aspergillaceae</taxon>
        <taxon>Penicillium</taxon>
    </lineage>
</organism>
<evidence type="ECO:0000313" key="2">
    <source>
        <dbReference type="EMBL" id="KAJ5110680.1"/>
    </source>
</evidence>
<accession>A0A9W9G234</accession>
<dbReference type="AlphaFoldDB" id="A0A9W9G234"/>
<reference evidence="2" key="2">
    <citation type="journal article" date="2023" name="IMA Fungus">
        <title>Comparative genomic study of the Penicillium genus elucidates a diverse pangenome and 15 lateral gene transfer events.</title>
        <authorList>
            <person name="Petersen C."/>
            <person name="Sorensen T."/>
            <person name="Nielsen M.R."/>
            <person name="Sondergaard T.E."/>
            <person name="Sorensen J.L."/>
            <person name="Fitzpatrick D.A."/>
            <person name="Frisvad J.C."/>
            <person name="Nielsen K.L."/>
        </authorList>
    </citation>
    <scope>NUCLEOTIDE SEQUENCE</scope>
    <source>
        <strain evidence="2">IBT 30761</strain>
    </source>
</reference>
<reference evidence="2" key="1">
    <citation type="submission" date="2022-11" db="EMBL/GenBank/DDBJ databases">
        <authorList>
            <person name="Petersen C."/>
        </authorList>
    </citation>
    <scope>NUCLEOTIDE SEQUENCE</scope>
    <source>
        <strain evidence="2">IBT 30761</strain>
    </source>
</reference>
<feature type="region of interest" description="Disordered" evidence="1">
    <location>
        <begin position="16"/>
        <end position="54"/>
    </location>
</feature>
<dbReference type="EMBL" id="JAPQKI010000002">
    <property type="protein sequence ID" value="KAJ5110680.1"/>
    <property type="molecule type" value="Genomic_DNA"/>
</dbReference>